<feature type="transmembrane region" description="Helical" evidence="6">
    <location>
        <begin position="382"/>
        <end position="404"/>
    </location>
</feature>
<dbReference type="PANTHER" id="PTHR30250:SF11">
    <property type="entry name" value="O-ANTIGEN TRANSPORTER-RELATED"/>
    <property type="match status" value="1"/>
</dbReference>
<evidence type="ECO:0000256" key="5">
    <source>
        <dbReference type="ARBA" id="ARBA00023136"/>
    </source>
</evidence>
<dbReference type="PANTHER" id="PTHR30250">
    <property type="entry name" value="PST FAMILY PREDICTED COLANIC ACID TRANSPORTER"/>
    <property type="match status" value="1"/>
</dbReference>
<accession>A0ABT4YVW4</accession>
<feature type="transmembrane region" description="Helical" evidence="6">
    <location>
        <begin position="416"/>
        <end position="439"/>
    </location>
</feature>
<feature type="transmembrane region" description="Helical" evidence="6">
    <location>
        <begin position="214"/>
        <end position="232"/>
    </location>
</feature>
<gene>
    <name evidence="7" type="ORF">PGX00_19505</name>
</gene>
<feature type="transmembrane region" description="Helical" evidence="6">
    <location>
        <begin position="329"/>
        <end position="351"/>
    </location>
</feature>
<evidence type="ECO:0000256" key="2">
    <source>
        <dbReference type="ARBA" id="ARBA00022475"/>
    </source>
</evidence>
<evidence type="ECO:0000256" key="3">
    <source>
        <dbReference type="ARBA" id="ARBA00022692"/>
    </source>
</evidence>
<keyword evidence="4 6" id="KW-1133">Transmembrane helix</keyword>
<keyword evidence="3 6" id="KW-0812">Transmembrane</keyword>
<dbReference type="InterPro" id="IPR002797">
    <property type="entry name" value="Polysacc_synth"/>
</dbReference>
<evidence type="ECO:0000256" key="1">
    <source>
        <dbReference type="ARBA" id="ARBA00004651"/>
    </source>
</evidence>
<dbReference type="Proteomes" id="UP001210678">
    <property type="component" value="Unassembled WGS sequence"/>
</dbReference>
<dbReference type="InterPro" id="IPR050833">
    <property type="entry name" value="Poly_Biosynth_Transport"/>
</dbReference>
<feature type="transmembrane region" description="Helical" evidence="6">
    <location>
        <begin position="358"/>
        <end position="376"/>
    </location>
</feature>
<keyword evidence="2" id="KW-1003">Cell membrane</keyword>
<feature type="transmembrane region" description="Helical" evidence="6">
    <location>
        <begin position="89"/>
        <end position="112"/>
    </location>
</feature>
<keyword evidence="8" id="KW-1185">Reference proteome</keyword>
<evidence type="ECO:0000256" key="6">
    <source>
        <dbReference type="SAM" id="Phobius"/>
    </source>
</evidence>
<feature type="transmembrane region" description="Helical" evidence="6">
    <location>
        <begin position="124"/>
        <end position="144"/>
    </location>
</feature>
<feature type="transmembrane region" description="Helical" evidence="6">
    <location>
        <begin position="180"/>
        <end position="202"/>
    </location>
</feature>
<comment type="caution">
    <text evidence="7">The sequence shown here is derived from an EMBL/GenBank/DDBJ whole genome shotgun (WGS) entry which is preliminary data.</text>
</comment>
<dbReference type="RefSeq" id="WP_272139685.1">
    <property type="nucleotide sequence ID" value="NZ_JAQLOI010000003.1"/>
</dbReference>
<feature type="transmembrane region" description="Helical" evidence="6">
    <location>
        <begin position="295"/>
        <end position="317"/>
    </location>
</feature>
<feature type="transmembrane region" description="Helical" evidence="6">
    <location>
        <begin position="14"/>
        <end position="37"/>
    </location>
</feature>
<feature type="transmembrane region" description="Helical" evidence="6">
    <location>
        <begin position="153"/>
        <end position="174"/>
    </location>
</feature>
<sequence length="478" mass="52428">MKIPFSLPSSFSNVAYYGIGLFLMKGLSLIMLPFVAANLAIEQVGKLEFLGSIAAFLGLIINLSMHEALYRYSGVRKNPSSKKQVANQIYTLTTLMALTSFPVLILLSKHVLTHSIDFVSHQEFSILAFGLSIEGALGISLAWLRMKDRAKCFVAVTAGSALLQIILVIVAIRLEAGVSGILLSSVISHGIQLGILHRINYWSFVLPSRKQTRIFLRYCFPLALASTIGFALNGADRWILAYSGSLTDIAVYAIALKFSLAMCILVQPYGLWWMPKRFQHMESCGPKSTARLSQYGIVWIAMLTVSIAYLAPAFITLALPESYSESTKYVLGTLSIALMKELGEIVNIGILYKKKTNALLAINIIAAIVGISAAWLLKESGIWGVILALNIAQFLKLALIVTLSQRWYFIPYQIRAITMVFVFTAAFIFGSYTLNTLIIQCCLAIVAPLSLLVVANLTGMTPLLPILAQSNSKRLGRL</sequence>
<comment type="subcellular location">
    <subcellularLocation>
        <location evidence="1">Cell membrane</location>
        <topology evidence="1">Multi-pass membrane protein</topology>
    </subcellularLocation>
</comment>
<evidence type="ECO:0000256" key="4">
    <source>
        <dbReference type="ARBA" id="ARBA00022989"/>
    </source>
</evidence>
<organism evidence="7 8">
    <name type="scientific">Vibrio algarum</name>
    <dbReference type="NCBI Taxonomy" id="3020714"/>
    <lineage>
        <taxon>Bacteria</taxon>
        <taxon>Pseudomonadati</taxon>
        <taxon>Pseudomonadota</taxon>
        <taxon>Gammaproteobacteria</taxon>
        <taxon>Vibrionales</taxon>
        <taxon>Vibrionaceae</taxon>
        <taxon>Vibrio</taxon>
    </lineage>
</organism>
<reference evidence="7 8" key="1">
    <citation type="submission" date="2023-01" db="EMBL/GenBank/DDBJ databases">
        <title>Vibrio sp. KJ40-1 sp.nov, isolated from marine algae.</title>
        <authorList>
            <person name="Butt M."/>
            <person name="Kim J.M.J."/>
            <person name="Jeon C.O.C."/>
        </authorList>
    </citation>
    <scope>NUCLEOTIDE SEQUENCE [LARGE SCALE GENOMIC DNA]</scope>
    <source>
        <strain evidence="7 8">KJ40-1</strain>
    </source>
</reference>
<dbReference type="Pfam" id="PF01943">
    <property type="entry name" value="Polysacc_synt"/>
    <property type="match status" value="1"/>
</dbReference>
<evidence type="ECO:0000313" key="8">
    <source>
        <dbReference type="Proteomes" id="UP001210678"/>
    </source>
</evidence>
<proteinExistence type="predicted"/>
<keyword evidence="5 6" id="KW-0472">Membrane</keyword>
<feature type="transmembrane region" description="Helical" evidence="6">
    <location>
        <begin position="445"/>
        <end position="468"/>
    </location>
</feature>
<evidence type="ECO:0000313" key="7">
    <source>
        <dbReference type="EMBL" id="MDB1125723.1"/>
    </source>
</evidence>
<protein>
    <submittedName>
        <fullName evidence="7">Oligosaccharide flippase family protein</fullName>
    </submittedName>
</protein>
<feature type="transmembrane region" description="Helical" evidence="6">
    <location>
        <begin position="49"/>
        <end position="69"/>
    </location>
</feature>
<feature type="transmembrane region" description="Helical" evidence="6">
    <location>
        <begin position="252"/>
        <end position="274"/>
    </location>
</feature>
<name>A0ABT4YVW4_9VIBR</name>
<dbReference type="EMBL" id="JAQLOI010000003">
    <property type="protein sequence ID" value="MDB1125723.1"/>
    <property type="molecule type" value="Genomic_DNA"/>
</dbReference>